<proteinExistence type="predicted"/>
<evidence type="ECO:0000313" key="3">
    <source>
        <dbReference type="EMBL" id="AXC10352.1"/>
    </source>
</evidence>
<feature type="compositionally biased region" description="Polar residues" evidence="1">
    <location>
        <begin position="221"/>
        <end position="234"/>
    </location>
</feature>
<dbReference type="Gene3D" id="2.60.40.420">
    <property type="entry name" value="Cupredoxins - blue copper proteins"/>
    <property type="match status" value="1"/>
</dbReference>
<feature type="region of interest" description="Disordered" evidence="1">
    <location>
        <begin position="217"/>
        <end position="241"/>
    </location>
</feature>
<dbReference type="OrthoDB" id="9772097at2"/>
<dbReference type="InterPro" id="IPR008969">
    <property type="entry name" value="CarboxyPept-like_regulatory"/>
</dbReference>
<dbReference type="RefSeq" id="WP_114206007.1">
    <property type="nucleotide sequence ID" value="NZ_CP030840.1"/>
</dbReference>
<feature type="signal peptide" evidence="2">
    <location>
        <begin position="1"/>
        <end position="29"/>
    </location>
</feature>
<accession>A0A2Z5FUE7</accession>
<keyword evidence="2" id="KW-0732">Signal</keyword>
<dbReference type="EMBL" id="CP030840">
    <property type="protein sequence ID" value="AXC10352.1"/>
    <property type="molecule type" value="Genomic_DNA"/>
</dbReference>
<organism evidence="3 4">
    <name type="scientific">Acidisarcina polymorpha</name>
    <dbReference type="NCBI Taxonomy" id="2211140"/>
    <lineage>
        <taxon>Bacteria</taxon>
        <taxon>Pseudomonadati</taxon>
        <taxon>Acidobacteriota</taxon>
        <taxon>Terriglobia</taxon>
        <taxon>Terriglobales</taxon>
        <taxon>Acidobacteriaceae</taxon>
        <taxon>Acidisarcina</taxon>
    </lineage>
</organism>
<dbReference type="KEGG" id="abas:ACPOL_1001"/>
<dbReference type="SUPFAM" id="SSF49464">
    <property type="entry name" value="Carboxypeptidase regulatory domain-like"/>
    <property type="match status" value="1"/>
</dbReference>
<reference evidence="3 4" key="1">
    <citation type="journal article" date="2018" name="Front. Microbiol.">
        <title>Hydrolytic Capabilities as a Key to Environmental Success: Chitinolytic and Cellulolytic Acidobacteria From Acidic Sub-arctic Soils and Boreal Peatlands.</title>
        <authorList>
            <person name="Belova S.E."/>
            <person name="Ravin N.V."/>
            <person name="Pankratov T.A."/>
            <person name="Rakitin A.L."/>
            <person name="Ivanova A.A."/>
            <person name="Beletsky A.V."/>
            <person name="Mardanov A.V."/>
            <person name="Sinninghe Damste J.S."/>
            <person name="Dedysh S.N."/>
        </authorList>
    </citation>
    <scope>NUCLEOTIDE SEQUENCE [LARGE SCALE GENOMIC DNA]</scope>
    <source>
        <strain evidence="3 4">SBC82</strain>
    </source>
</reference>
<gene>
    <name evidence="3" type="ORF">ACPOL_1001</name>
</gene>
<evidence type="ECO:0000256" key="2">
    <source>
        <dbReference type="SAM" id="SignalP"/>
    </source>
</evidence>
<dbReference type="SUPFAM" id="SSF49503">
    <property type="entry name" value="Cupredoxins"/>
    <property type="match status" value="1"/>
</dbReference>
<dbReference type="Proteomes" id="UP000253606">
    <property type="component" value="Chromosome"/>
</dbReference>
<keyword evidence="4" id="KW-1185">Reference proteome</keyword>
<feature type="chain" id="PRO_5016311093" evidence="2">
    <location>
        <begin position="30"/>
        <end position="241"/>
    </location>
</feature>
<evidence type="ECO:0000256" key="1">
    <source>
        <dbReference type="SAM" id="MobiDB-lite"/>
    </source>
</evidence>
<protein>
    <submittedName>
        <fullName evidence="3">Copper binding protein, plastocyanin/azurin family</fullName>
    </submittedName>
</protein>
<sequence length="241" mass="27169">MRINRKFTVRFAKLALLGLALATVQRFYAQNLTEVSGQIKEAVNEDPKRSEPPTAVWLTPLRPGRAPVPAGSHGFTLLQKDKRFTPHLLIIPVGSVVHFPNRDPFFHNVFSLFDGRRFDLGLYEAGSSKDVTFNREGVSYVFCNIHSEMSAVIIALATPFYTQPNLDGRFRIRDVPADDYMLHVWVEGEDQAVLDSLKRKVHISGTHLDLGSIILPKRPQVPNSHENKYGQSYDNPEPAAY</sequence>
<dbReference type="InterPro" id="IPR008972">
    <property type="entry name" value="Cupredoxin"/>
</dbReference>
<name>A0A2Z5FUE7_9BACT</name>
<dbReference type="AlphaFoldDB" id="A0A2Z5FUE7"/>
<evidence type="ECO:0000313" key="4">
    <source>
        <dbReference type="Proteomes" id="UP000253606"/>
    </source>
</evidence>